<name>A0A1A9X1M7_9MUSC</name>
<dbReference type="VEuPathDB" id="VectorBase:GBRI040903"/>
<evidence type="ECO:0000313" key="17">
    <source>
        <dbReference type="Proteomes" id="UP000091820"/>
    </source>
</evidence>
<comment type="similarity">
    <text evidence="3">Belongs to the EGR C2H2-type zinc-finger protein family.</text>
</comment>
<evidence type="ECO:0000256" key="8">
    <source>
        <dbReference type="ARBA" id="ARBA00022833"/>
    </source>
</evidence>
<comment type="subcellular location">
    <subcellularLocation>
        <location evidence="2">Cytoplasm</location>
    </subcellularLocation>
    <subcellularLocation>
        <location evidence="1">Nucleus</location>
    </subcellularLocation>
</comment>
<evidence type="ECO:0000313" key="16">
    <source>
        <dbReference type="EnsemblMetazoa" id="GBRI040903-PA"/>
    </source>
</evidence>
<dbReference type="Proteomes" id="UP000091820">
    <property type="component" value="Unassembled WGS sequence"/>
</dbReference>
<reference evidence="17" key="1">
    <citation type="submission" date="2014-03" db="EMBL/GenBank/DDBJ databases">
        <authorList>
            <person name="Aksoy S."/>
            <person name="Warren W."/>
            <person name="Wilson R.K."/>
        </authorList>
    </citation>
    <scope>NUCLEOTIDE SEQUENCE [LARGE SCALE GENOMIC DNA]</scope>
    <source>
        <strain evidence="17">IAEA</strain>
    </source>
</reference>
<dbReference type="PROSITE" id="PS00028">
    <property type="entry name" value="ZINC_FINGER_C2H2_1"/>
    <property type="match status" value="2"/>
</dbReference>
<accession>A0A1A9X1M7</accession>
<evidence type="ECO:0000256" key="2">
    <source>
        <dbReference type="ARBA" id="ARBA00004496"/>
    </source>
</evidence>
<dbReference type="Pfam" id="PF00096">
    <property type="entry name" value="zf-C2H2"/>
    <property type="match status" value="2"/>
</dbReference>
<dbReference type="GO" id="GO:0000978">
    <property type="term" value="F:RNA polymerase II cis-regulatory region sequence-specific DNA binding"/>
    <property type="evidence" value="ECO:0007669"/>
    <property type="project" value="TreeGrafter"/>
</dbReference>
<evidence type="ECO:0000256" key="13">
    <source>
        <dbReference type="PROSITE-ProRule" id="PRU00042"/>
    </source>
</evidence>
<dbReference type="AlphaFoldDB" id="A0A1A9X1M7"/>
<keyword evidence="9" id="KW-0805">Transcription regulation</keyword>
<feature type="compositionally biased region" description="Low complexity" evidence="14">
    <location>
        <begin position="184"/>
        <end position="210"/>
    </location>
</feature>
<evidence type="ECO:0000256" key="14">
    <source>
        <dbReference type="SAM" id="MobiDB-lite"/>
    </source>
</evidence>
<feature type="region of interest" description="Disordered" evidence="14">
    <location>
        <begin position="120"/>
        <end position="148"/>
    </location>
</feature>
<dbReference type="InterPro" id="IPR036236">
    <property type="entry name" value="Znf_C2H2_sf"/>
</dbReference>
<evidence type="ECO:0000259" key="15">
    <source>
        <dbReference type="PROSITE" id="PS50157"/>
    </source>
</evidence>
<evidence type="ECO:0000256" key="3">
    <source>
        <dbReference type="ARBA" id="ARBA00005682"/>
    </source>
</evidence>
<dbReference type="GO" id="GO:0005654">
    <property type="term" value="C:nucleoplasm"/>
    <property type="evidence" value="ECO:0007669"/>
    <property type="project" value="TreeGrafter"/>
</dbReference>
<feature type="domain" description="C2H2-type" evidence="15">
    <location>
        <begin position="570"/>
        <end position="599"/>
    </location>
</feature>
<evidence type="ECO:0000256" key="10">
    <source>
        <dbReference type="ARBA" id="ARBA00023125"/>
    </source>
</evidence>
<proteinExistence type="inferred from homology"/>
<keyword evidence="8" id="KW-0862">Zinc</keyword>
<dbReference type="Gene3D" id="3.30.160.60">
    <property type="entry name" value="Classic Zinc Finger"/>
    <property type="match status" value="2"/>
</dbReference>
<keyword evidence="6" id="KW-0677">Repeat</keyword>
<dbReference type="PANTHER" id="PTHR24399">
    <property type="entry name" value="ZINC FINGER AND BTB DOMAIN-CONTAINING"/>
    <property type="match status" value="1"/>
</dbReference>
<evidence type="ECO:0000256" key="11">
    <source>
        <dbReference type="ARBA" id="ARBA00023163"/>
    </source>
</evidence>
<dbReference type="PROSITE" id="PS50157">
    <property type="entry name" value="ZINC_FINGER_C2H2_2"/>
    <property type="match status" value="2"/>
</dbReference>
<organism evidence="16 17">
    <name type="scientific">Glossina brevipalpis</name>
    <dbReference type="NCBI Taxonomy" id="37001"/>
    <lineage>
        <taxon>Eukaryota</taxon>
        <taxon>Metazoa</taxon>
        <taxon>Ecdysozoa</taxon>
        <taxon>Arthropoda</taxon>
        <taxon>Hexapoda</taxon>
        <taxon>Insecta</taxon>
        <taxon>Pterygota</taxon>
        <taxon>Neoptera</taxon>
        <taxon>Endopterygota</taxon>
        <taxon>Diptera</taxon>
        <taxon>Brachycera</taxon>
        <taxon>Muscomorpha</taxon>
        <taxon>Hippoboscoidea</taxon>
        <taxon>Glossinidae</taxon>
        <taxon>Glossina</taxon>
    </lineage>
</organism>
<feature type="domain" description="C2H2-type" evidence="15">
    <location>
        <begin position="600"/>
        <end position="627"/>
    </location>
</feature>
<dbReference type="FunFam" id="3.30.160.60:FF:000092">
    <property type="entry name" value="Early growth response protein 3"/>
    <property type="match status" value="1"/>
</dbReference>
<dbReference type="STRING" id="37001.A0A1A9X1M7"/>
<sequence length="744" mass="79848">MSINVFQNCLNYFNSKGELETKFNSSGVAPGTPSAAMIMEGLETLVAPSHHTFLLTESAAAAHFNVLSFDTCLFKTTAPTSPSTAVTSAAPYLSNPSNFGGSHLSSQTLLHYNLSSNPTATLSSSSSSTGTATSTNATSSSTHNNSNSILNSLRSQATRLGSISVSAETQQHLQSPPLHSGGPSIASAAVSVNSGGGSSSTTTSGRSSASHLSLLNTTQHSPLAGASVSSVADSIDIKQAHIEAQSGDLNTPVTTSSDIPSFFGPSTVVEPPPITGSIESEDLSLEPQTVAASPVLCSPLKEERSTPPTLAIVKEETRNSWNLPSPDKTLFQPPMFSLLGPGPQNAVATQAHYAAQHHASSIPTSTPSPNSTQHMHAPSATSAYDDGRHVELLGLQMDCSPIILKQAAPPSYTSSSNFSTLADMQQSQTAHDIQQYRQQMSVSTPKYQWLDSPAEYGNTTQSTTLVLPGPSSTSSSAALGGAIIPKQEAYAEPTQTPTHHMQATATTVSAGTQSSYTVVQLAEYSPSTSKGHEILSQVYQQSAMPLKLVPVKPRKYPNRPSKTPVHERPYACPVENCDRRFSRSDELTRHIRIHTGQKPFQCRICMRSFSRSDHLTTHIRTHTGEKPEKPGQRHKPLPPLLKPLPIITHSALSPTTPLDTMPTAELTLKKRKFSFQHDLDLEELDEWHTEETDEDSWIDNPPVQMQSINAATNTEENDKSIELDLFEGKHDNSQDMVILFLTAQ</sequence>
<dbReference type="SMART" id="SM00355">
    <property type="entry name" value="ZnF_C2H2"/>
    <property type="match status" value="2"/>
</dbReference>
<dbReference type="GO" id="GO:0001227">
    <property type="term" value="F:DNA-binding transcription repressor activity, RNA polymerase II-specific"/>
    <property type="evidence" value="ECO:0007669"/>
    <property type="project" value="TreeGrafter"/>
</dbReference>
<evidence type="ECO:0000256" key="6">
    <source>
        <dbReference type="ARBA" id="ARBA00022737"/>
    </source>
</evidence>
<evidence type="ECO:0000256" key="1">
    <source>
        <dbReference type="ARBA" id="ARBA00004123"/>
    </source>
</evidence>
<feature type="region of interest" description="Disordered" evidence="14">
    <location>
        <begin position="167"/>
        <end position="210"/>
    </location>
</feature>
<reference evidence="16" key="2">
    <citation type="submission" date="2020-05" db="UniProtKB">
        <authorList>
            <consortium name="EnsemblMetazoa"/>
        </authorList>
    </citation>
    <scope>IDENTIFICATION</scope>
    <source>
        <strain evidence="16">IAEA</strain>
    </source>
</reference>
<dbReference type="SUPFAM" id="SSF57667">
    <property type="entry name" value="beta-beta-alpha zinc fingers"/>
    <property type="match status" value="1"/>
</dbReference>
<keyword evidence="17" id="KW-1185">Reference proteome</keyword>
<dbReference type="GO" id="GO:0005737">
    <property type="term" value="C:cytoplasm"/>
    <property type="evidence" value="ECO:0007669"/>
    <property type="project" value="UniProtKB-SubCell"/>
</dbReference>
<evidence type="ECO:0000256" key="12">
    <source>
        <dbReference type="ARBA" id="ARBA00023242"/>
    </source>
</evidence>
<keyword evidence="5" id="KW-0479">Metal-binding</keyword>
<evidence type="ECO:0000256" key="7">
    <source>
        <dbReference type="ARBA" id="ARBA00022771"/>
    </source>
</evidence>
<keyword evidence="11" id="KW-0804">Transcription</keyword>
<dbReference type="EnsemblMetazoa" id="GBRI040903-RA">
    <property type="protein sequence ID" value="GBRI040903-PA"/>
    <property type="gene ID" value="GBRI040903"/>
</dbReference>
<protein>
    <recommendedName>
        <fullName evidence="15">C2H2-type domain-containing protein</fullName>
    </recommendedName>
</protein>
<feature type="region of interest" description="Disordered" evidence="14">
    <location>
        <begin position="356"/>
        <end position="382"/>
    </location>
</feature>
<keyword evidence="4" id="KW-0963">Cytoplasm</keyword>
<evidence type="ECO:0000256" key="5">
    <source>
        <dbReference type="ARBA" id="ARBA00022723"/>
    </source>
</evidence>
<evidence type="ECO:0000256" key="4">
    <source>
        <dbReference type="ARBA" id="ARBA00022490"/>
    </source>
</evidence>
<evidence type="ECO:0000256" key="9">
    <source>
        <dbReference type="ARBA" id="ARBA00023015"/>
    </source>
</evidence>
<feature type="compositionally biased region" description="Low complexity" evidence="14">
    <location>
        <begin position="356"/>
        <end position="372"/>
    </location>
</feature>
<dbReference type="GO" id="GO:0008270">
    <property type="term" value="F:zinc ion binding"/>
    <property type="evidence" value="ECO:0007669"/>
    <property type="project" value="UniProtKB-KW"/>
</dbReference>
<keyword evidence="12" id="KW-0539">Nucleus</keyword>
<dbReference type="PANTHER" id="PTHR24399:SF23">
    <property type="entry name" value="C2H2-TYPE DOMAIN-CONTAINING PROTEIN"/>
    <property type="match status" value="1"/>
</dbReference>
<keyword evidence="10" id="KW-0238">DNA-binding</keyword>
<keyword evidence="7 13" id="KW-0863">Zinc-finger</keyword>
<dbReference type="InterPro" id="IPR013087">
    <property type="entry name" value="Znf_C2H2_type"/>
</dbReference>